<name>A0ABS7FHU7_9NEIS</name>
<feature type="domain" description="DUF1842" evidence="1">
    <location>
        <begin position="12"/>
        <end position="132"/>
    </location>
</feature>
<dbReference type="Pfam" id="PF08896">
    <property type="entry name" value="DUF1842"/>
    <property type="match status" value="1"/>
</dbReference>
<dbReference type="EMBL" id="JAHDTB010000012">
    <property type="protein sequence ID" value="MBW8288853.1"/>
    <property type="molecule type" value="Genomic_DNA"/>
</dbReference>
<dbReference type="InterPro" id="IPR014992">
    <property type="entry name" value="DUF1842"/>
</dbReference>
<accession>A0ABS7FHU7</accession>
<dbReference type="RefSeq" id="WP_052258131.1">
    <property type="nucleotide sequence ID" value="NZ_CP142381.1"/>
</dbReference>
<evidence type="ECO:0000313" key="3">
    <source>
        <dbReference type="Proteomes" id="UP000711178"/>
    </source>
</evidence>
<reference evidence="2 3" key="1">
    <citation type="submission" date="2021-05" db="EMBL/GenBank/DDBJ databases">
        <title>Draft Whole Genome Sequencing Of Biosensor Chromobacterium violaceum Strain CV026 Reveals A Regulatory RNA In Chromobacterium violaceum Phenotype Regulatory Network.</title>
        <authorList>
            <person name="Hong K.W."/>
            <person name="Chan K.G."/>
            <person name="Chang C.-Y."/>
        </authorList>
    </citation>
    <scope>NUCLEOTIDE SEQUENCE [LARGE SCALE GENOMIC DNA]</scope>
    <source>
        <strain evidence="2 3">ATCC 31532</strain>
    </source>
</reference>
<keyword evidence="3" id="KW-1185">Reference proteome</keyword>
<protein>
    <submittedName>
        <fullName evidence="2">DUF1842 domain-containing protein</fullName>
    </submittedName>
</protein>
<evidence type="ECO:0000259" key="1">
    <source>
        <dbReference type="Pfam" id="PF08896"/>
    </source>
</evidence>
<sequence>MANQLDRDQKAGLFIVSYNVFKPGVDGGYKLQLKLSVYPPSRRVSGEAVITHATAQPLVFKSPVQGHYEENGSNIELFLFGHQLPQAQGQHPQQQAHAPLGEDFHFDGQLKGGWQADAGSKARYAFLQNGHWTEVSGQDIHLSDELRHAAKSLNLR</sequence>
<evidence type="ECO:0000313" key="2">
    <source>
        <dbReference type="EMBL" id="MBW8288853.1"/>
    </source>
</evidence>
<dbReference type="GeneID" id="89684301"/>
<proteinExistence type="predicted"/>
<gene>
    <name evidence="2" type="ORF">KIF53_14550</name>
</gene>
<organism evidence="2 3">
    <name type="scientific">Chromobacterium subtsugae</name>
    <dbReference type="NCBI Taxonomy" id="251747"/>
    <lineage>
        <taxon>Bacteria</taxon>
        <taxon>Pseudomonadati</taxon>
        <taxon>Pseudomonadota</taxon>
        <taxon>Betaproteobacteria</taxon>
        <taxon>Neisseriales</taxon>
        <taxon>Chromobacteriaceae</taxon>
        <taxon>Chromobacterium</taxon>
    </lineage>
</organism>
<comment type="caution">
    <text evidence="2">The sequence shown here is derived from an EMBL/GenBank/DDBJ whole genome shotgun (WGS) entry which is preliminary data.</text>
</comment>
<dbReference type="Proteomes" id="UP000711178">
    <property type="component" value="Unassembled WGS sequence"/>
</dbReference>